<accession>A0A2S3QXK0</accession>
<dbReference type="EMBL" id="PDGH01000135">
    <property type="protein sequence ID" value="POB43115.1"/>
    <property type="molecule type" value="Genomic_DNA"/>
</dbReference>
<feature type="domain" description="Prepilin type IV endopeptidase peptidase" evidence="2">
    <location>
        <begin position="7"/>
        <end position="105"/>
    </location>
</feature>
<sequence>MQLAITLIFFTALYASFTDAKSRVISNHTVVFAFLCCFIFAFLNDYLLHSLLIATLCFALSFILWLLGFWGGGDAKYFPVMMVGVKPDYVIEAICYIGLFGGITVIGVYVYCLIAKKEIKKIGIPYGIPISASCCLFMLLSLLVLR</sequence>
<evidence type="ECO:0000259" key="2">
    <source>
        <dbReference type="Pfam" id="PF01478"/>
    </source>
</evidence>
<reference evidence="3 4" key="1">
    <citation type="journal article" date="2018" name="Front. Microbiol.">
        <title>Phylogeny of Vibrio vulnificus from the Analysis of the Core-Genome: Implications for Intra-Species Taxonomy.</title>
        <authorList>
            <person name="Roig F.J."/>
            <person name="Gonzalez-Candelas F."/>
            <person name="Sanjuan E."/>
            <person name="Fouz B."/>
            <person name="Feil E.J."/>
            <person name="Llorens C."/>
            <person name="Baker-Austin C."/>
            <person name="Oliver J.D."/>
            <person name="Danin-Poleg Y."/>
            <person name="Gibas C.J."/>
            <person name="Kashi Y."/>
            <person name="Gulig P.A."/>
            <person name="Morrison S.S."/>
            <person name="Amaro C."/>
        </authorList>
    </citation>
    <scope>NUCLEOTIDE SEQUENCE [LARGE SCALE GENOMIC DNA]</scope>
    <source>
        <strain evidence="3 4">CECT4608</strain>
    </source>
</reference>
<evidence type="ECO:0000313" key="4">
    <source>
        <dbReference type="Proteomes" id="UP000237466"/>
    </source>
</evidence>
<keyword evidence="1" id="KW-0812">Transmembrane</keyword>
<organism evidence="3 4">
    <name type="scientific">Vibrio vulnificus</name>
    <dbReference type="NCBI Taxonomy" id="672"/>
    <lineage>
        <taxon>Bacteria</taxon>
        <taxon>Pseudomonadati</taxon>
        <taxon>Pseudomonadota</taxon>
        <taxon>Gammaproteobacteria</taxon>
        <taxon>Vibrionales</taxon>
        <taxon>Vibrionaceae</taxon>
        <taxon>Vibrio</taxon>
    </lineage>
</organism>
<keyword evidence="1" id="KW-0472">Membrane</keyword>
<dbReference type="AlphaFoldDB" id="A0A2S3QXK0"/>
<feature type="transmembrane region" description="Helical" evidence="1">
    <location>
        <begin position="90"/>
        <end position="114"/>
    </location>
</feature>
<dbReference type="Gene3D" id="1.20.120.1220">
    <property type="match status" value="1"/>
</dbReference>
<feature type="transmembrane region" description="Helical" evidence="1">
    <location>
        <begin position="126"/>
        <end position="145"/>
    </location>
</feature>
<feature type="transmembrane region" description="Helical" evidence="1">
    <location>
        <begin position="50"/>
        <end position="70"/>
    </location>
</feature>
<gene>
    <name evidence="3" type="ORF">CRN52_21345</name>
</gene>
<evidence type="ECO:0000313" key="3">
    <source>
        <dbReference type="EMBL" id="POB43115.1"/>
    </source>
</evidence>
<evidence type="ECO:0000256" key="1">
    <source>
        <dbReference type="SAM" id="Phobius"/>
    </source>
</evidence>
<dbReference type="GO" id="GO:0016020">
    <property type="term" value="C:membrane"/>
    <property type="evidence" value="ECO:0007669"/>
    <property type="project" value="InterPro"/>
</dbReference>
<dbReference type="RefSeq" id="WP_103201128.1">
    <property type="nucleotide sequence ID" value="NZ_JASMUA010000017.1"/>
</dbReference>
<comment type="caution">
    <text evidence="3">The sequence shown here is derived from an EMBL/GenBank/DDBJ whole genome shotgun (WGS) entry which is preliminary data.</text>
</comment>
<keyword evidence="1" id="KW-1133">Transmembrane helix</keyword>
<protein>
    <submittedName>
        <fullName evidence="3">Pilus assembly protein CpaA</fullName>
    </submittedName>
</protein>
<feature type="transmembrane region" description="Helical" evidence="1">
    <location>
        <begin position="25"/>
        <end position="43"/>
    </location>
</feature>
<dbReference type="Pfam" id="PF01478">
    <property type="entry name" value="Peptidase_A24"/>
    <property type="match status" value="1"/>
</dbReference>
<name>A0A2S3QXK0_VIBVL</name>
<dbReference type="GO" id="GO:0004190">
    <property type="term" value="F:aspartic-type endopeptidase activity"/>
    <property type="evidence" value="ECO:0007669"/>
    <property type="project" value="InterPro"/>
</dbReference>
<proteinExistence type="predicted"/>
<dbReference type="Proteomes" id="UP000237466">
    <property type="component" value="Unassembled WGS sequence"/>
</dbReference>
<dbReference type="InterPro" id="IPR000045">
    <property type="entry name" value="Prepilin_IV_endopep_pep"/>
</dbReference>